<dbReference type="EMBL" id="OU892283">
    <property type="protein sequence ID" value="CAG9771663.1"/>
    <property type="molecule type" value="Genomic_DNA"/>
</dbReference>
<dbReference type="AlphaFoldDB" id="A0A9N9MVS8"/>
<accession>A0A9N9MVS8</accession>
<gene>
    <name evidence="2" type="ORF">CEUTPL_LOCUS12093</name>
</gene>
<proteinExistence type="predicted"/>
<keyword evidence="1" id="KW-0732">Signal</keyword>
<sequence length="136" mass="15099">MSHKSLAIFVLACSLSAVFAARSCYLCNSYTDYDHTACVDPMSPYPAVNYTICGDSYLCTRVSYITQKQYVVSRGCDPAGNTCNNIYNTLRGYYPDISSFNCYTCGVNYCNGVSGLYHAAEIKNEDEKEYENGNIV</sequence>
<name>A0A9N9MVS8_9CUCU</name>
<dbReference type="OrthoDB" id="6732993at2759"/>
<dbReference type="Proteomes" id="UP001152799">
    <property type="component" value="Chromosome 7"/>
</dbReference>
<organism evidence="2 3">
    <name type="scientific">Ceutorhynchus assimilis</name>
    <name type="common">cabbage seed weevil</name>
    <dbReference type="NCBI Taxonomy" id="467358"/>
    <lineage>
        <taxon>Eukaryota</taxon>
        <taxon>Metazoa</taxon>
        <taxon>Ecdysozoa</taxon>
        <taxon>Arthropoda</taxon>
        <taxon>Hexapoda</taxon>
        <taxon>Insecta</taxon>
        <taxon>Pterygota</taxon>
        <taxon>Neoptera</taxon>
        <taxon>Endopterygota</taxon>
        <taxon>Coleoptera</taxon>
        <taxon>Polyphaga</taxon>
        <taxon>Cucujiformia</taxon>
        <taxon>Curculionidae</taxon>
        <taxon>Ceutorhynchinae</taxon>
        <taxon>Ceutorhynchus</taxon>
    </lineage>
</organism>
<evidence type="ECO:0000313" key="2">
    <source>
        <dbReference type="EMBL" id="CAG9771663.1"/>
    </source>
</evidence>
<evidence type="ECO:0000313" key="3">
    <source>
        <dbReference type="Proteomes" id="UP001152799"/>
    </source>
</evidence>
<feature type="chain" id="PRO_5040236551" description="Protein sleepless" evidence="1">
    <location>
        <begin position="21"/>
        <end position="136"/>
    </location>
</feature>
<evidence type="ECO:0000256" key="1">
    <source>
        <dbReference type="SAM" id="SignalP"/>
    </source>
</evidence>
<evidence type="ECO:0008006" key="4">
    <source>
        <dbReference type="Google" id="ProtNLM"/>
    </source>
</evidence>
<keyword evidence="3" id="KW-1185">Reference proteome</keyword>
<protein>
    <recommendedName>
        <fullName evidence="4">Protein sleepless</fullName>
    </recommendedName>
</protein>
<feature type="signal peptide" evidence="1">
    <location>
        <begin position="1"/>
        <end position="20"/>
    </location>
</feature>
<reference evidence="2" key="1">
    <citation type="submission" date="2022-01" db="EMBL/GenBank/DDBJ databases">
        <authorList>
            <person name="King R."/>
        </authorList>
    </citation>
    <scope>NUCLEOTIDE SEQUENCE</scope>
</reference>